<evidence type="ECO:0000256" key="2">
    <source>
        <dbReference type="ARBA" id="ARBA00022692"/>
    </source>
</evidence>
<evidence type="ECO:0000256" key="6">
    <source>
        <dbReference type="SAM" id="Phobius"/>
    </source>
</evidence>
<feature type="region of interest" description="Disordered" evidence="5">
    <location>
        <begin position="140"/>
        <end position="178"/>
    </location>
</feature>
<dbReference type="EMBL" id="QCYY01002165">
    <property type="protein sequence ID" value="ROT72386.1"/>
    <property type="molecule type" value="Genomic_DNA"/>
</dbReference>
<dbReference type="GO" id="GO:0022857">
    <property type="term" value="F:transmembrane transporter activity"/>
    <property type="evidence" value="ECO:0007669"/>
    <property type="project" value="TreeGrafter"/>
</dbReference>
<dbReference type="Proteomes" id="UP000283509">
    <property type="component" value="Unassembled WGS sequence"/>
</dbReference>
<dbReference type="InterPro" id="IPR036259">
    <property type="entry name" value="MFS_trans_sf"/>
</dbReference>
<name>A0A3R7MBR2_PENVA</name>
<dbReference type="GO" id="GO:0006820">
    <property type="term" value="P:monoatomic anion transport"/>
    <property type="evidence" value="ECO:0007669"/>
    <property type="project" value="TreeGrafter"/>
</dbReference>
<dbReference type="OrthoDB" id="2985014at2759"/>
<evidence type="ECO:0000313" key="8">
    <source>
        <dbReference type="Proteomes" id="UP000283509"/>
    </source>
</evidence>
<proteinExistence type="predicted"/>
<gene>
    <name evidence="7" type="ORF">C7M84_009238</name>
</gene>
<dbReference type="InterPro" id="IPR050382">
    <property type="entry name" value="MFS_Na/Anion_cotransporter"/>
</dbReference>
<evidence type="ECO:0000256" key="4">
    <source>
        <dbReference type="ARBA" id="ARBA00023136"/>
    </source>
</evidence>
<feature type="compositionally biased region" description="Basic and acidic residues" evidence="5">
    <location>
        <begin position="147"/>
        <end position="178"/>
    </location>
</feature>
<dbReference type="Gene3D" id="1.20.1250.20">
    <property type="entry name" value="MFS general substrate transporter like domains"/>
    <property type="match status" value="1"/>
</dbReference>
<protein>
    <submittedName>
        <fullName evidence="7">Putative sialin</fullName>
    </submittedName>
</protein>
<dbReference type="GO" id="GO:0016020">
    <property type="term" value="C:membrane"/>
    <property type="evidence" value="ECO:0007669"/>
    <property type="project" value="UniProtKB-SubCell"/>
</dbReference>
<dbReference type="SUPFAM" id="SSF103473">
    <property type="entry name" value="MFS general substrate transporter"/>
    <property type="match status" value="1"/>
</dbReference>
<keyword evidence="2 6" id="KW-0812">Transmembrane</keyword>
<sequence length="178" mass="18664">MSTPPCPSSERRPVLAALPGSLPRGNCISWLGDWILTRGWLSLLTTRRVFTLVGLCIPALMLAVVGYVGCNSTAAIALLCVGTFFNGAQVPGYISNMQDIAPNLAGTLLGASTTVAYMLSMLSPIVVGVLTPDQVQVLGSEDAEAGGAKEESKVLLQEREKGRVPTDADEEDAKKSAS</sequence>
<feature type="transmembrane region" description="Helical" evidence="6">
    <location>
        <begin position="49"/>
        <end position="68"/>
    </location>
</feature>
<feature type="transmembrane region" description="Helical" evidence="6">
    <location>
        <begin position="74"/>
        <end position="94"/>
    </location>
</feature>
<reference evidence="7 8" key="2">
    <citation type="submission" date="2019-01" db="EMBL/GenBank/DDBJ databases">
        <title>The decoding of complex shrimp genome reveals the adaptation for benthos swimmer, frequently molting mechanism and breeding impact on genome.</title>
        <authorList>
            <person name="Sun Y."/>
            <person name="Gao Y."/>
            <person name="Yu Y."/>
        </authorList>
    </citation>
    <scope>NUCLEOTIDE SEQUENCE [LARGE SCALE GENOMIC DNA]</scope>
    <source>
        <tissue evidence="7">Muscle</tissue>
    </source>
</reference>
<dbReference type="STRING" id="6689.A0A3R7MBR2"/>
<organism evidence="7 8">
    <name type="scientific">Penaeus vannamei</name>
    <name type="common">Whiteleg shrimp</name>
    <name type="synonym">Litopenaeus vannamei</name>
    <dbReference type="NCBI Taxonomy" id="6689"/>
    <lineage>
        <taxon>Eukaryota</taxon>
        <taxon>Metazoa</taxon>
        <taxon>Ecdysozoa</taxon>
        <taxon>Arthropoda</taxon>
        <taxon>Crustacea</taxon>
        <taxon>Multicrustacea</taxon>
        <taxon>Malacostraca</taxon>
        <taxon>Eumalacostraca</taxon>
        <taxon>Eucarida</taxon>
        <taxon>Decapoda</taxon>
        <taxon>Dendrobranchiata</taxon>
        <taxon>Penaeoidea</taxon>
        <taxon>Penaeidae</taxon>
        <taxon>Penaeus</taxon>
    </lineage>
</organism>
<dbReference type="PANTHER" id="PTHR11662">
    <property type="entry name" value="SOLUTE CARRIER FAMILY 17"/>
    <property type="match status" value="1"/>
</dbReference>
<accession>A0A3R7MBR2</accession>
<dbReference type="PANTHER" id="PTHR11662:SF399">
    <property type="entry name" value="FI19708P1-RELATED"/>
    <property type="match status" value="1"/>
</dbReference>
<reference evidence="7 8" key="1">
    <citation type="submission" date="2018-04" db="EMBL/GenBank/DDBJ databases">
        <authorList>
            <person name="Zhang X."/>
            <person name="Yuan J."/>
            <person name="Li F."/>
            <person name="Xiang J."/>
        </authorList>
    </citation>
    <scope>NUCLEOTIDE SEQUENCE [LARGE SCALE GENOMIC DNA]</scope>
    <source>
        <tissue evidence="7">Muscle</tissue>
    </source>
</reference>
<comment type="caution">
    <text evidence="7">The sequence shown here is derived from an EMBL/GenBank/DDBJ whole genome shotgun (WGS) entry which is preliminary data.</text>
</comment>
<evidence type="ECO:0000256" key="1">
    <source>
        <dbReference type="ARBA" id="ARBA00004141"/>
    </source>
</evidence>
<evidence type="ECO:0000256" key="5">
    <source>
        <dbReference type="SAM" id="MobiDB-lite"/>
    </source>
</evidence>
<keyword evidence="4 6" id="KW-0472">Membrane</keyword>
<keyword evidence="8" id="KW-1185">Reference proteome</keyword>
<evidence type="ECO:0000313" key="7">
    <source>
        <dbReference type="EMBL" id="ROT72386.1"/>
    </source>
</evidence>
<evidence type="ECO:0000256" key="3">
    <source>
        <dbReference type="ARBA" id="ARBA00022989"/>
    </source>
</evidence>
<keyword evidence="3 6" id="KW-1133">Transmembrane helix</keyword>
<feature type="transmembrane region" description="Helical" evidence="6">
    <location>
        <begin position="106"/>
        <end position="130"/>
    </location>
</feature>
<dbReference type="AlphaFoldDB" id="A0A3R7MBR2"/>
<comment type="subcellular location">
    <subcellularLocation>
        <location evidence="1">Membrane</location>
        <topology evidence="1">Multi-pass membrane protein</topology>
    </subcellularLocation>
</comment>